<evidence type="ECO:0000313" key="3">
    <source>
        <dbReference type="Proteomes" id="UP000887578"/>
    </source>
</evidence>
<feature type="compositionally biased region" description="Basic residues" evidence="1">
    <location>
        <begin position="143"/>
        <end position="158"/>
    </location>
</feature>
<dbReference type="WBParaSite" id="PDA_v2.g25020.t1">
    <property type="protein sequence ID" value="PDA_v2.g25020.t1"/>
    <property type="gene ID" value="PDA_v2.g25020"/>
</dbReference>
<dbReference type="AlphaFoldDB" id="A0A914Q7L7"/>
<evidence type="ECO:0000313" key="4">
    <source>
        <dbReference type="WBParaSite" id="PDA_v2.g25020.t1"/>
    </source>
</evidence>
<organism evidence="3 4">
    <name type="scientific">Panagrolaimus davidi</name>
    <dbReference type="NCBI Taxonomy" id="227884"/>
    <lineage>
        <taxon>Eukaryota</taxon>
        <taxon>Metazoa</taxon>
        <taxon>Ecdysozoa</taxon>
        <taxon>Nematoda</taxon>
        <taxon>Chromadorea</taxon>
        <taxon>Rhabditida</taxon>
        <taxon>Tylenchina</taxon>
        <taxon>Panagrolaimomorpha</taxon>
        <taxon>Panagrolaimoidea</taxon>
        <taxon>Panagrolaimidae</taxon>
        <taxon>Panagrolaimus</taxon>
    </lineage>
</organism>
<accession>A0A914Q7L7</accession>
<dbReference type="Pfam" id="PF21320">
    <property type="entry name" value="WHD_Rv2258c"/>
    <property type="match status" value="1"/>
</dbReference>
<feature type="domain" description="S-adenosylmethionine-dependent methyltransferase Rv2258c-like winged HTH" evidence="2">
    <location>
        <begin position="12"/>
        <end position="89"/>
    </location>
</feature>
<sequence>MESYLMEIAVKGALALSLSFGHELGLFDALAAVGNKDEPATALKLSEKAGIGLEFAKVWLNGMVNGKIIEVNKDGDKFWIAKENLEALTGDVPAAGLVYCRLDSMISTRYKEAVENAKDKTTVEKSPEETEQKQFSEHEYVHSHGHGHSHRHQHGHGHGHGEHGKNLKEKLYNLF</sequence>
<dbReference type="InterPro" id="IPR048711">
    <property type="entry name" value="WHD_Rv2258c"/>
</dbReference>
<evidence type="ECO:0000259" key="2">
    <source>
        <dbReference type="Pfam" id="PF21320"/>
    </source>
</evidence>
<feature type="region of interest" description="Disordered" evidence="1">
    <location>
        <begin position="116"/>
        <end position="166"/>
    </location>
</feature>
<protein>
    <recommendedName>
        <fullName evidence="2">S-adenosylmethionine-dependent methyltransferase Rv2258c-like winged HTH domain-containing protein</fullName>
    </recommendedName>
</protein>
<keyword evidence="3" id="KW-1185">Reference proteome</keyword>
<reference evidence="4" key="1">
    <citation type="submission" date="2022-11" db="UniProtKB">
        <authorList>
            <consortium name="WormBaseParasite"/>
        </authorList>
    </citation>
    <scope>IDENTIFICATION</scope>
</reference>
<dbReference type="PANTHER" id="PTHR45581:SF3">
    <property type="entry name" value="METHYLTRANSFERASE DOMAIN-CONTAINING PROTEIN"/>
    <property type="match status" value="1"/>
</dbReference>
<dbReference type="PANTHER" id="PTHR45581">
    <property type="entry name" value="PROTEIN CBG10435"/>
    <property type="match status" value="1"/>
</dbReference>
<dbReference type="Proteomes" id="UP000887578">
    <property type="component" value="Unplaced"/>
</dbReference>
<proteinExistence type="predicted"/>
<evidence type="ECO:0000256" key="1">
    <source>
        <dbReference type="SAM" id="MobiDB-lite"/>
    </source>
</evidence>
<feature type="compositionally biased region" description="Basic and acidic residues" evidence="1">
    <location>
        <begin position="116"/>
        <end position="142"/>
    </location>
</feature>
<name>A0A914Q7L7_9BILA</name>